<dbReference type="GO" id="GO:0006508">
    <property type="term" value="P:proteolysis"/>
    <property type="evidence" value="ECO:0007669"/>
    <property type="project" value="UniProtKB-KW"/>
</dbReference>
<dbReference type="InterPro" id="IPR000994">
    <property type="entry name" value="Pept_M24"/>
</dbReference>
<dbReference type="InterPro" id="IPR036005">
    <property type="entry name" value="Creatinase/aminopeptidase-like"/>
</dbReference>
<dbReference type="GO" id="GO:0004239">
    <property type="term" value="F:initiator methionyl aminopeptidase activity"/>
    <property type="evidence" value="ECO:0007669"/>
    <property type="project" value="UniProtKB-UniRule"/>
</dbReference>
<feature type="binding site" evidence="6">
    <location>
        <position position="236"/>
    </location>
    <ligand>
        <name>a divalent metal cation</name>
        <dbReference type="ChEBI" id="CHEBI:60240"/>
        <label>2</label>
        <note>catalytic</note>
    </ligand>
</feature>
<dbReference type="InterPro" id="IPR002467">
    <property type="entry name" value="Pept_M24A_MAP1"/>
</dbReference>
<dbReference type="EC" id="3.4.11.18" evidence="6 7"/>
<gene>
    <name evidence="6" type="primary">map</name>
</gene>
<keyword evidence="4 6" id="KW-0479">Metal-binding</keyword>
<dbReference type="EMBL" id="KT006970">
    <property type="protein sequence ID" value="AKQ01539.1"/>
    <property type="molecule type" value="Genomic_DNA"/>
</dbReference>
<evidence type="ECO:0000256" key="2">
    <source>
        <dbReference type="ARBA" id="ARBA00022438"/>
    </source>
</evidence>
<reference evidence="9" key="1">
    <citation type="journal article" date="2015" name="ISME J.">
        <title>Aquifer environment selects for microbial species cohorts in sediment and groundwater.</title>
        <authorList>
            <person name="Hug L.A."/>
            <person name="Thomas B.C."/>
            <person name="Brown C.T."/>
            <person name="Frischkorn K.R."/>
            <person name="Williams K.H."/>
            <person name="Tringe S.G."/>
            <person name="Banfield J.F."/>
        </authorList>
    </citation>
    <scope>NUCLEOTIDE SEQUENCE</scope>
</reference>
<evidence type="ECO:0000256" key="1">
    <source>
        <dbReference type="ARBA" id="ARBA00002521"/>
    </source>
</evidence>
<feature type="binding site" evidence="6">
    <location>
        <position position="179"/>
    </location>
    <ligand>
        <name>substrate</name>
    </ligand>
</feature>
<comment type="cofactor">
    <cofactor evidence="6">
        <name>Co(2+)</name>
        <dbReference type="ChEBI" id="CHEBI:48828"/>
    </cofactor>
    <cofactor evidence="6">
        <name>Zn(2+)</name>
        <dbReference type="ChEBI" id="CHEBI:29105"/>
    </cofactor>
    <cofactor evidence="6">
        <name>Mn(2+)</name>
        <dbReference type="ChEBI" id="CHEBI:29035"/>
    </cofactor>
    <cofactor evidence="6">
        <name>Fe(2+)</name>
        <dbReference type="ChEBI" id="CHEBI:29033"/>
    </cofactor>
    <text evidence="6">Binds 2 divalent metal cations per subunit. Has a high-affinity and a low affinity metal-binding site. The true nature of the physiological cofactor is under debate. The enzyme is active with cobalt, zinc, manganese or divalent iron ions. Most likely, methionine aminopeptidases function as mononuclear Fe(2+)-metalloproteases under physiological conditions, and the catalytically relevant metal-binding site has been assigned to the histidine-containing high-affinity site.</text>
</comment>
<sequence length="252" mass="27534">MIALKSAREIEILRRANVIVAEILQELKSRVAPGVTTLELDELAEELTYKKKAQPAFKGYTMAGRVYPRTLCVSINDEIVHGIPSDRVLREGDIVGLDFGVIYEGYYGDSAVTVGVGKVSEEALRLTRVTEEALCKGIEQLHEGKRLGDLAWAIQSRVEGAGFSVVRAFVGHGIGRKLHEEPPVPNYGEPDRGLRLREGMVLAIEPMVNAGGYEVAIKEDGWTAVTRDGSLSAHFEHSVAITKNGPDILSRV</sequence>
<dbReference type="CDD" id="cd01086">
    <property type="entry name" value="MetAP1"/>
    <property type="match status" value="1"/>
</dbReference>
<evidence type="ECO:0000256" key="5">
    <source>
        <dbReference type="ARBA" id="ARBA00022801"/>
    </source>
</evidence>
<evidence type="ECO:0000313" key="9">
    <source>
        <dbReference type="EMBL" id="AKQ01539.1"/>
    </source>
</evidence>
<keyword evidence="3 6" id="KW-0645">Protease</keyword>
<comment type="catalytic activity">
    <reaction evidence="6 7">
        <text>Release of N-terminal amino acids, preferentially methionine, from peptides and arylamides.</text>
        <dbReference type="EC" id="3.4.11.18"/>
    </reaction>
</comment>
<evidence type="ECO:0000256" key="6">
    <source>
        <dbReference type="HAMAP-Rule" id="MF_01974"/>
    </source>
</evidence>
<dbReference type="PROSITE" id="PS00680">
    <property type="entry name" value="MAP_1"/>
    <property type="match status" value="1"/>
</dbReference>
<feature type="binding site" evidence="6">
    <location>
        <position position="98"/>
    </location>
    <ligand>
        <name>a divalent metal cation</name>
        <dbReference type="ChEBI" id="CHEBI:60240"/>
        <label>1</label>
    </ligand>
</feature>
<feature type="binding site" evidence="6">
    <location>
        <position position="109"/>
    </location>
    <ligand>
        <name>a divalent metal cation</name>
        <dbReference type="ChEBI" id="CHEBI:60240"/>
        <label>2</label>
        <note>catalytic</note>
    </ligand>
</feature>
<keyword evidence="5 6" id="KW-0378">Hydrolase</keyword>
<comment type="function">
    <text evidence="1 6">Removes the N-terminal methionine from nascent proteins. The N-terminal methionine is often cleaved when the second residue in the primary sequence is small and uncharged (Met-Ala-, Cys, Gly, Pro, Ser, Thr, or Val). Requires deformylation of the N(alpha)-formylated initiator methionine before it can be hydrolyzed.</text>
</comment>
<feature type="binding site" evidence="6">
    <location>
        <position position="172"/>
    </location>
    <ligand>
        <name>a divalent metal cation</name>
        <dbReference type="ChEBI" id="CHEBI:60240"/>
        <label>2</label>
        <note>catalytic</note>
    </ligand>
</feature>
<dbReference type="PRINTS" id="PR00599">
    <property type="entry name" value="MAPEPTIDASE"/>
</dbReference>
<dbReference type="HAMAP" id="MF_01974">
    <property type="entry name" value="MetAP_1"/>
    <property type="match status" value="1"/>
</dbReference>
<keyword evidence="2 6" id="KW-0031">Aminopeptidase</keyword>
<feature type="binding site" evidence="6">
    <location>
        <position position="109"/>
    </location>
    <ligand>
        <name>a divalent metal cation</name>
        <dbReference type="ChEBI" id="CHEBI:60240"/>
        <label>1</label>
    </ligand>
</feature>
<dbReference type="GO" id="GO:0046872">
    <property type="term" value="F:metal ion binding"/>
    <property type="evidence" value="ECO:0007669"/>
    <property type="project" value="UniProtKB-UniRule"/>
</dbReference>
<comment type="similarity">
    <text evidence="6">Belongs to the peptidase M24A family. Methionine aminopeptidase type 1 subfamily.</text>
</comment>
<dbReference type="PANTHER" id="PTHR43330">
    <property type="entry name" value="METHIONINE AMINOPEPTIDASE"/>
    <property type="match status" value="1"/>
</dbReference>
<dbReference type="Gene3D" id="3.90.230.10">
    <property type="entry name" value="Creatinase/methionine aminopeptidase superfamily"/>
    <property type="match status" value="1"/>
</dbReference>
<dbReference type="PANTHER" id="PTHR43330:SF27">
    <property type="entry name" value="METHIONINE AMINOPEPTIDASE"/>
    <property type="match status" value="1"/>
</dbReference>
<evidence type="ECO:0000259" key="8">
    <source>
        <dbReference type="Pfam" id="PF00557"/>
    </source>
</evidence>
<dbReference type="AlphaFoldDB" id="A0A0H4TLW1"/>
<dbReference type="GO" id="GO:0070006">
    <property type="term" value="F:metalloaminopeptidase activity"/>
    <property type="evidence" value="ECO:0007669"/>
    <property type="project" value="UniProtKB-UniRule"/>
</dbReference>
<dbReference type="InterPro" id="IPR001714">
    <property type="entry name" value="Pept_M24_MAP"/>
</dbReference>
<feature type="binding site" evidence="6">
    <location>
        <position position="205"/>
    </location>
    <ligand>
        <name>a divalent metal cation</name>
        <dbReference type="ChEBI" id="CHEBI:60240"/>
        <label>2</label>
        <note>catalytic</note>
    </ligand>
</feature>
<protein>
    <recommendedName>
        <fullName evidence="6 7">Methionine aminopeptidase</fullName>
        <shortName evidence="6">MAP</shortName>
        <shortName evidence="6">MetAP</shortName>
        <ecNumber evidence="6 7">3.4.11.18</ecNumber>
    </recommendedName>
    <alternativeName>
        <fullName evidence="6">Peptidase M</fullName>
    </alternativeName>
</protein>
<dbReference type="Pfam" id="PF00557">
    <property type="entry name" value="Peptidase_M24"/>
    <property type="match status" value="1"/>
</dbReference>
<dbReference type="SUPFAM" id="SSF55920">
    <property type="entry name" value="Creatinase/aminopeptidase"/>
    <property type="match status" value="1"/>
</dbReference>
<proteinExistence type="inferred from homology"/>
<dbReference type="GO" id="GO:0005829">
    <property type="term" value="C:cytosol"/>
    <property type="evidence" value="ECO:0007669"/>
    <property type="project" value="TreeGrafter"/>
</dbReference>
<name>A0A0H4TLW1_9DELT</name>
<evidence type="ECO:0000256" key="7">
    <source>
        <dbReference type="RuleBase" id="RU003653"/>
    </source>
</evidence>
<evidence type="ECO:0000256" key="4">
    <source>
        <dbReference type="ARBA" id="ARBA00022723"/>
    </source>
</evidence>
<evidence type="ECO:0000256" key="3">
    <source>
        <dbReference type="ARBA" id="ARBA00022670"/>
    </source>
</evidence>
<feature type="domain" description="Peptidase M24" evidence="8">
    <location>
        <begin position="11"/>
        <end position="243"/>
    </location>
</feature>
<comment type="subunit">
    <text evidence="6">Monomer.</text>
</comment>
<dbReference type="NCBIfam" id="TIGR00500">
    <property type="entry name" value="met_pdase_I"/>
    <property type="match status" value="1"/>
</dbReference>
<feature type="binding site" evidence="6">
    <location>
        <position position="81"/>
    </location>
    <ligand>
        <name>substrate</name>
    </ligand>
</feature>
<organism evidence="9">
    <name type="scientific">uncultured delta proteobacterium Rifle_16ft_4_minimus_1997</name>
    <dbReference type="NCBI Taxonomy" id="1665176"/>
    <lineage>
        <taxon>Bacteria</taxon>
        <taxon>Deltaproteobacteria</taxon>
        <taxon>environmental samples</taxon>
    </lineage>
</organism>
<accession>A0A0H4TLW1</accession>
<feature type="binding site" evidence="6">
    <location>
        <position position="236"/>
    </location>
    <ligand>
        <name>a divalent metal cation</name>
        <dbReference type="ChEBI" id="CHEBI:60240"/>
        <label>1</label>
    </ligand>
</feature>